<sequence>MLLHKLMTCWGSVGSWDVQPCQDIEEGELSKFLVWSDRGSSAVNFPLESRSAFQWEGKGYKGLGQKQEYCSVNPLWSVAANL</sequence>
<evidence type="ECO:0000313" key="1">
    <source>
        <dbReference type="EMBL" id="GMH31236.1"/>
    </source>
</evidence>
<accession>A0AAD3TLG2</accession>
<organism evidence="1 2">
    <name type="scientific">Nepenthes gracilis</name>
    <name type="common">Slender pitcher plant</name>
    <dbReference type="NCBI Taxonomy" id="150966"/>
    <lineage>
        <taxon>Eukaryota</taxon>
        <taxon>Viridiplantae</taxon>
        <taxon>Streptophyta</taxon>
        <taxon>Embryophyta</taxon>
        <taxon>Tracheophyta</taxon>
        <taxon>Spermatophyta</taxon>
        <taxon>Magnoliopsida</taxon>
        <taxon>eudicotyledons</taxon>
        <taxon>Gunneridae</taxon>
        <taxon>Pentapetalae</taxon>
        <taxon>Caryophyllales</taxon>
        <taxon>Nepenthaceae</taxon>
        <taxon>Nepenthes</taxon>
    </lineage>
</organism>
<dbReference type="EMBL" id="BSYO01000040">
    <property type="protein sequence ID" value="GMH31236.1"/>
    <property type="molecule type" value="Genomic_DNA"/>
</dbReference>
<reference evidence="1" key="1">
    <citation type="submission" date="2023-05" db="EMBL/GenBank/DDBJ databases">
        <title>Nepenthes gracilis genome sequencing.</title>
        <authorList>
            <person name="Fukushima K."/>
        </authorList>
    </citation>
    <scope>NUCLEOTIDE SEQUENCE</scope>
    <source>
        <strain evidence="1">SING2019-196</strain>
    </source>
</reference>
<dbReference type="AlphaFoldDB" id="A0AAD3TLG2"/>
<gene>
    <name evidence="1" type="ORF">Nepgr_033079</name>
</gene>
<dbReference type="Proteomes" id="UP001279734">
    <property type="component" value="Unassembled WGS sequence"/>
</dbReference>
<name>A0AAD3TLG2_NEPGR</name>
<proteinExistence type="predicted"/>
<keyword evidence="2" id="KW-1185">Reference proteome</keyword>
<comment type="caution">
    <text evidence="1">The sequence shown here is derived from an EMBL/GenBank/DDBJ whole genome shotgun (WGS) entry which is preliminary data.</text>
</comment>
<protein>
    <submittedName>
        <fullName evidence="1">Uncharacterized protein</fullName>
    </submittedName>
</protein>
<evidence type="ECO:0000313" key="2">
    <source>
        <dbReference type="Proteomes" id="UP001279734"/>
    </source>
</evidence>